<dbReference type="GO" id="GO:0016192">
    <property type="term" value="P:vesicle-mediated transport"/>
    <property type="evidence" value="ECO:0007669"/>
    <property type="project" value="InterPro"/>
</dbReference>
<keyword evidence="13" id="KW-1185">Reference proteome</keyword>
<evidence type="ECO:0000313" key="12">
    <source>
        <dbReference type="EMBL" id="TYJ51809.1"/>
    </source>
</evidence>
<dbReference type="GO" id="GO:0015031">
    <property type="term" value="P:protein transport"/>
    <property type="evidence" value="ECO:0007669"/>
    <property type="project" value="UniProtKB-KW"/>
</dbReference>
<comment type="caution">
    <text evidence="12">The sequence shown here is derived from an EMBL/GenBank/DDBJ whole genome shotgun (WGS) entry which is preliminary data.</text>
</comment>
<dbReference type="PRINTS" id="PR00219">
    <property type="entry name" value="SYNAPTOBREVN"/>
</dbReference>
<dbReference type="Gene3D" id="1.20.5.110">
    <property type="match status" value="1"/>
</dbReference>
<keyword evidence="5 10" id="KW-1133">Transmembrane helix</keyword>
<feature type="region of interest" description="Disordered" evidence="9">
    <location>
        <begin position="1"/>
        <end position="67"/>
    </location>
</feature>
<feature type="compositionally biased region" description="Basic and acidic residues" evidence="9">
    <location>
        <begin position="52"/>
        <end position="67"/>
    </location>
</feature>
<evidence type="ECO:0000256" key="8">
    <source>
        <dbReference type="PROSITE-ProRule" id="PRU00290"/>
    </source>
</evidence>
<keyword evidence="6 10" id="KW-0472">Membrane</keyword>
<proteinExistence type="inferred from homology"/>
<dbReference type="CDD" id="cd15843">
    <property type="entry name" value="R-SNARE"/>
    <property type="match status" value="1"/>
</dbReference>
<evidence type="ECO:0000256" key="9">
    <source>
        <dbReference type="SAM" id="MobiDB-lite"/>
    </source>
</evidence>
<dbReference type="InterPro" id="IPR016444">
    <property type="entry name" value="Synaptobrevin/VAMP"/>
</dbReference>
<gene>
    <name evidence="12" type="ORF">B9479_007604</name>
</gene>
<evidence type="ECO:0000313" key="13">
    <source>
        <dbReference type="Proteomes" id="UP000322245"/>
    </source>
</evidence>
<organism evidence="12 13">
    <name type="scientific">Cryptococcus floricola</name>
    <dbReference type="NCBI Taxonomy" id="2591691"/>
    <lineage>
        <taxon>Eukaryota</taxon>
        <taxon>Fungi</taxon>
        <taxon>Dikarya</taxon>
        <taxon>Basidiomycota</taxon>
        <taxon>Agaricomycotina</taxon>
        <taxon>Tremellomycetes</taxon>
        <taxon>Tremellales</taxon>
        <taxon>Cryptococcaceae</taxon>
        <taxon>Cryptococcus</taxon>
    </lineage>
</organism>
<dbReference type="EMBL" id="NIDF01000184">
    <property type="protein sequence ID" value="TYJ51809.1"/>
    <property type="molecule type" value="Genomic_DNA"/>
</dbReference>
<feature type="domain" description="V-SNARE coiled-coil homology" evidence="11">
    <location>
        <begin position="60"/>
        <end position="120"/>
    </location>
</feature>
<name>A0A5D3AN89_9TREE</name>
<reference evidence="12 13" key="1">
    <citation type="submission" date="2017-05" db="EMBL/GenBank/DDBJ databases">
        <title>The Genome Sequence of Tsuchiyaea wingfieldii DSM 27421.</title>
        <authorList>
            <person name="Cuomo C."/>
            <person name="Passer A."/>
            <person name="Billmyre B."/>
            <person name="Heitman J."/>
        </authorList>
    </citation>
    <scope>NUCLEOTIDE SEQUENCE [LARGE SCALE GENOMIC DNA]</scope>
    <source>
        <strain evidence="12 13">DSM 27421</strain>
    </source>
</reference>
<evidence type="ECO:0000256" key="7">
    <source>
        <dbReference type="ARBA" id="ARBA00046280"/>
    </source>
</evidence>
<dbReference type="Proteomes" id="UP000322245">
    <property type="component" value="Unassembled WGS sequence"/>
</dbReference>
<dbReference type="InterPro" id="IPR042855">
    <property type="entry name" value="V_SNARE_CC"/>
</dbReference>
<keyword evidence="3 10" id="KW-0812">Transmembrane</keyword>
<evidence type="ECO:0000256" key="4">
    <source>
        <dbReference type="ARBA" id="ARBA00022927"/>
    </source>
</evidence>
<evidence type="ECO:0000259" key="11">
    <source>
        <dbReference type="PROSITE" id="PS50892"/>
    </source>
</evidence>
<evidence type="ECO:0000256" key="3">
    <source>
        <dbReference type="ARBA" id="ARBA00022692"/>
    </source>
</evidence>
<evidence type="ECO:0000256" key="1">
    <source>
        <dbReference type="ARBA" id="ARBA00008025"/>
    </source>
</evidence>
<comment type="subcellular location">
    <subcellularLocation>
        <location evidence="7">Endomembrane system</location>
        <topology evidence="7">Single-pass type IV membrane protein</topology>
    </subcellularLocation>
</comment>
<feature type="transmembrane region" description="Helical" evidence="10">
    <location>
        <begin position="124"/>
        <end position="144"/>
    </location>
</feature>
<dbReference type="Pfam" id="PF00957">
    <property type="entry name" value="Synaptobrevin"/>
    <property type="match status" value="1"/>
</dbReference>
<dbReference type="FunFam" id="1.20.5.110:FF:000004">
    <property type="entry name" value="Vesicle-associated membrane protein 7"/>
    <property type="match status" value="1"/>
</dbReference>
<evidence type="ECO:0000256" key="6">
    <source>
        <dbReference type="ARBA" id="ARBA00023136"/>
    </source>
</evidence>
<protein>
    <recommendedName>
        <fullName evidence="11">V-SNARE coiled-coil homology domain-containing protein</fullName>
    </recommendedName>
</protein>
<dbReference type="GO" id="GO:0012505">
    <property type="term" value="C:endomembrane system"/>
    <property type="evidence" value="ECO:0007669"/>
    <property type="project" value="UniProtKB-SubCell"/>
</dbReference>
<feature type="compositionally biased region" description="Low complexity" evidence="9">
    <location>
        <begin position="39"/>
        <end position="51"/>
    </location>
</feature>
<dbReference type="PANTHER" id="PTHR45701">
    <property type="entry name" value="SYNAPTOBREVIN FAMILY MEMBER"/>
    <property type="match status" value="1"/>
</dbReference>
<comment type="similarity">
    <text evidence="1">Belongs to the synaptobrevin family.</text>
</comment>
<evidence type="ECO:0000256" key="2">
    <source>
        <dbReference type="ARBA" id="ARBA00022448"/>
    </source>
</evidence>
<dbReference type="GO" id="GO:0005737">
    <property type="term" value="C:cytoplasm"/>
    <property type="evidence" value="ECO:0007669"/>
    <property type="project" value="UniProtKB-ARBA"/>
</dbReference>
<accession>A0A5D3AN89</accession>
<dbReference type="GO" id="GO:0016020">
    <property type="term" value="C:membrane"/>
    <property type="evidence" value="ECO:0007669"/>
    <property type="project" value="InterPro"/>
</dbReference>
<sequence length="148" mass="16486">MQAEPFEPSPQSLPYRPLSGSIAREELFAGTRNHPLADSSSSSSPEQSQKPKQNDPQRQKIDDINKEIDATKDVLNKNIEMITERGERLEHLDQRTQALGISSQSFKTQAAATRRQMWWKNMKWTICIGVLVLIIIAGAVGGAIKGTQ</sequence>
<dbReference type="InterPro" id="IPR001388">
    <property type="entry name" value="Synaptobrevin-like"/>
</dbReference>
<evidence type="ECO:0000256" key="10">
    <source>
        <dbReference type="SAM" id="Phobius"/>
    </source>
</evidence>
<keyword evidence="2" id="KW-0813">Transport</keyword>
<dbReference type="AlphaFoldDB" id="A0A5D3AN89"/>
<dbReference type="PROSITE" id="PS50892">
    <property type="entry name" value="V_SNARE"/>
    <property type="match status" value="1"/>
</dbReference>
<keyword evidence="8" id="KW-0175">Coiled coil</keyword>
<evidence type="ECO:0000256" key="5">
    <source>
        <dbReference type="ARBA" id="ARBA00022989"/>
    </source>
</evidence>
<dbReference type="SUPFAM" id="SSF58038">
    <property type="entry name" value="SNARE fusion complex"/>
    <property type="match status" value="1"/>
</dbReference>
<keyword evidence="4" id="KW-0653">Protein transport</keyword>